<dbReference type="KEGG" id="snep:Enr13x_44590"/>
<dbReference type="Proteomes" id="UP000319004">
    <property type="component" value="Chromosome"/>
</dbReference>
<evidence type="ECO:0000256" key="1">
    <source>
        <dbReference type="SAM" id="SignalP"/>
    </source>
</evidence>
<keyword evidence="3" id="KW-1185">Reference proteome</keyword>
<accession>A0A518HUQ8</accession>
<dbReference type="RefSeq" id="WP_145388905.1">
    <property type="nucleotide sequence ID" value="NZ_CP037423.1"/>
</dbReference>
<proteinExistence type="predicted"/>
<reference evidence="2 3" key="1">
    <citation type="submission" date="2019-03" db="EMBL/GenBank/DDBJ databases">
        <title>Deep-cultivation of Planctomycetes and their phenomic and genomic characterization uncovers novel biology.</title>
        <authorList>
            <person name="Wiegand S."/>
            <person name="Jogler M."/>
            <person name="Boedeker C."/>
            <person name="Pinto D."/>
            <person name="Vollmers J."/>
            <person name="Rivas-Marin E."/>
            <person name="Kohn T."/>
            <person name="Peeters S.H."/>
            <person name="Heuer A."/>
            <person name="Rast P."/>
            <person name="Oberbeckmann S."/>
            <person name="Bunk B."/>
            <person name="Jeske O."/>
            <person name="Meyerdierks A."/>
            <person name="Storesund J.E."/>
            <person name="Kallscheuer N."/>
            <person name="Luecker S."/>
            <person name="Lage O.M."/>
            <person name="Pohl T."/>
            <person name="Merkel B.J."/>
            <person name="Hornburger P."/>
            <person name="Mueller R.-W."/>
            <person name="Bruemmer F."/>
            <person name="Labrenz M."/>
            <person name="Spormann A.M."/>
            <person name="Op den Camp H."/>
            <person name="Overmann J."/>
            <person name="Amann R."/>
            <person name="Jetten M.S.M."/>
            <person name="Mascher T."/>
            <person name="Medema M.H."/>
            <person name="Devos D.P."/>
            <person name="Kaster A.-K."/>
            <person name="Ovreas L."/>
            <person name="Rohde M."/>
            <person name="Galperin M.Y."/>
            <person name="Jogler C."/>
        </authorList>
    </citation>
    <scope>NUCLEOTIDE SEQUENCE [LARGE SCALE GENOMIC DNA]</scope>
    <source>
        <strain evidence="2 3">Enr13</strain>
    </source>
</reference>
<dbReference type="OrthoDB" id="291427at2"/>
<protein>
    <submittedName>
        <fullName evidence="2">Uncharacterized protein</fullName>
    </submittedName>
</protein>
<name>A0A518HUQ8_9BACT</name>
<feature type="chain" id="PRO_5021804950" evidence="1">
    <location>
        <begin position="23"/>
        <end position="129"/>
    </location>
</feature>
<dbReference type="EMBL" id="CP037423">
    <property type="protein sequence ID" value="QDV44591.1"/>
    <property type="molecule type" value="Genomic_DNA"/>
</dbReference>
<organism evidence="2 3">
    <name type="scientific">Stieleria neptunia</name>
    <dbReference type="NCBI Taxonomy" id="2527979"/>
    <lineage>
        <taxon>Bacteria</taxon>
        <taxon>Pseudomonadati</taxon>
        <taxon>Planctomycetota</taxon>
        <taxon>Planctomycetia</taxon>
        <taxon>Pirellulales</taxon>
        <taxon>Pirellulaceae</taxon>
        <taxon>Stieleria</taxon>
    </lineage>
</organism>
<evidence type="ECO:0000313" key="3">
    <source>
        <dbReference type="Proteomes" id="UP000319004"/>
    </source>
</evidence>
<evidence type="ECO:0000313" key="2">
    <source>
        <dbReference type="EMBL" id="QDV44591.1"/>
    </source>
</evidence>
<feature type="signal peptide" evidence="1">
    <location>
        <begin position="1"/>
        <end position="22"/>
    </location>
</feature>
<gene>
    <name evidence="2" type="ORF">Enr13x_44590</name>
</gene>
<dbReference type="AlphaFoldDB" id="A0A518HUQ8"/>
<keyword evidence="1" id="KW-0732">Signal</keyword>
<sequence precursor="true">MPARLLTLLLVVFSLPVTTVPAASPAGRWSGSWSSSSTGHQGPLRAKIRAVDANTYRALFAGRFAKVIPFVYPATLQRIPGTYNRYHSSTRLPLLGDYRMTATVTPHHFNATFRGKKDLGVFRMSRAAR</sequence>